<sequence>MLDALAMAGLGTAAVLWPRSDPEAIEHDHADLPAGHPHRAADHGPVPTEPGGFRHRHAIVIDDRHRHWPR</sequence>
<dbReference type="OrthoDB" id="4368225at2"/>
<comment type="caution">
    <text evidence="2">The sequence shown here is derived from an EMBL/GenBank/DDBJ whole genome shotgun (WGS) entry which is preliminary data.</text>
</comment>
<proteinExistence type="predicted"/>
<evidence type="ECO:0000256" key="1">
    <source>
        <dbReference type="SAM" id="MobiDB-lite"/>
    </source>
</evidence>
<dbReference type="RefSeq" id="WP_132297241.1">
    <property type="nucleotide sequence ID" value="NZ_SKBM01000049.1"/>
</dbReference>
<name>A0A4R4D279_9PROT</name>
<keyword evidence="3" id="KW-1185">Reference proteome</keyword>
<reference evidence="2 3" key="1">
    <citation type="submission" date="2019-03" db="EMBL/GenBank/DDBJ databases">
        <title>Paracraurococcus aquatilis NE82 genome sequence.</title>
        <authorList>
            <person name="Zhao Y."/>
            <person name="Du Z."/>
        </authorList>
    </citation>
    <scope>NUCLEOTIDE SEQUENCE [LARGE SCALE GENOMIC DNA]</scope>
    <source>
        <strain evidence="2 3">NE82</strain>
    </source>
</reference>
<organism evidence="2 3">
    <name type="scientific">Roseicella aquatilis</name>
    <dbReference type="NCBI Taxonomy" id="2527868"/>
    <lineage>
        <taxon>Bacteria</taxon>
        <taxon>Pseudomonadati</taxon>
        <taxon>Pseudomonadota</taxon>
        <taxon>Alphaproteobacteria</taxon>
        <taxon>Acetobacterales</taxon>
        <taxon>Roseomonadaceae</taxon>
        <taxon>Roseicella</taxon>
    </lineage>
</organism>
<accession>A0A4R4D279</accession>
<dbReference type="AlphaFoldDB" id="A0A4R4D279"/>
<protein>
    <submittedName>
        <fullName evidence="2">Uncharacterized protein</fullName>
    </submittedName>
</protein>
<feature type="region of interest" description="Disordered" evidence="1">
    <location>
        <begin position="26"/>
        <end position="55"/>
    </location>
</feature>
<dbReference type="EMBL" id="SKBM01000049">
    <property type="protein sequence ID" value="TCZ52283.1"/>
    <property type="molecule type" value="Genomic_DNA"/>
</dbReference>
<evidence type="ECO:0000313" key="3">
    <source>
        <dbReference type="Proteomes" id="UP000295023"/>
    </source>
</evidence>
<gene>
    <name evidence="2" type="ORF">EXY23_26280</name>
</gene>
<dbReference type="Proteomes" id="UP000295023">
    <property type="component" value="Unassembled WGS sequence"/>
</dbReference>
<evidence type="ECO:0000313" key="2">
    <source>
        <dbReference type="EMBL" id="TCZ52283.1"/>
    </source>
</evidence>